<reference evidence="2" key="1">
    <citation type="submission" date="2022-11" db="UniProtKB">
        <authorList>
            <consortium name="WormBaseParasite"/>
        </authorList>
    </citation>
    <scope>IDENTIFICATION</scope>
</reference>
<dbReference type="PANTHER" id="PTHR11977">
    <property type="entry name" value="VILLIN"/>
    <property type="match status" value="1"/>
</dbReference>
<dbReference type="PANTHER" id="PTHR11977:SF45">
    <property type="entry name" value="SUPERVILLIN"/>
    <property type="match status" value="1"/>
</dbReference>
<name>A0A914CYC9_9BILA</name>
<dbReference type="SMART" id="SM00262">
    <property type="entry name" value="GEL"/>
    <property type="match status" value="1"/>
</dbReference>
<dbReference type="GO" id="GO:0051015">
    <property type="term" value="F:actin filament binding"/>
    <property type="evidence" value="ECO:0007669"/>
    <property type="project" value="InterPro"/>
</dbReference>
<dbReference type="WBParaSite" id="ACRNAN_scaffold16275.g17907.t1">
    <property type="protein sequence ID" value="ACRNAN_scaffold16275.g17907.t1"/>
    <property type="gene ID" value="ACRNAN_scaffold16275.g17907"/>
</dbReference>
<dbReference type="GO" id="GO:0005546">
    <property type="term" value="F:phosphatidylinositol-4,5-bisphosphate binding"/>
    <property type="evidence" value="ECO:0007669"/>
    <property type="project" value="TreeGrafter"/>
</dbReference>
<protein>
    <submittedName>
        <fullName evidence="2">Uncharacterized protein</fullName>
    </submittedName>
</protein>
<keyword evidence="1" id="KW-1185">Reference proteome</keyword>
<organism evidence="1 2">
    <name type="scientific">Acrobeloides nanus</name>
    <dbReference type="NCBI Taxonomy" id="290746"/>
    <lineage>
        <taxon>Eukaryota</taxon>
        <taxon>Metazoa</taxon>
        <taxon>Ecdysozoa</taxon>
        <taxon>Nematoda</taxon>
        <taxon>Chromadorea</taxon>
        <taxon>Rhabditida</taxon>
        <taxon>Tylenchina</taxon>
        <taxon>Cephalobomorpha</taxon>
        <taxon>Cephaloboidea</taxon>
        <taxon>Cephalobidae</taxon>
        <taxon>Acrobeloides</taxon>
    </lineage>
</organism>
<dbReference type="AlphaFoldDB" id="A0A914CYC9"/>
<evidence type="ECO:0000313" key="2">
    <source>
        <dbReference type="WBParaSite" id="ACRNAN_scaffold16275.g17907.t1"/>
    </source>
</evidence>
<dbReference type="GO" id="GO:0051014">
    <property type="term" value="P:actin filament severing"/>
    <property type="evidence" value="ECO:0007669"/>
    <property type="project" value="TreeGrafter"/>
</dbReference>
<dbReference type="GO" id="GO:0008154">
    <property type="term" value="P:actin polymerization or depolymerization"/>
    <property type="evidence" value="ECO:0007669"/>
    <property type="project" value="TreeGrafter"/>
</dbReference>
<dbReference type="InterPro" id="IPR029006">
    <property type="entry name" value="ADF-H/Gelsolin-like_dom_sf"/>
</dbReference>
<dbReference type="GO" id="GO:0051016">
    <property type="term" value="P:barbed-end actin filament capping"/>
    <property type="evidence" value="ECO:0007669"/>
    <property type="project" value="TreeGrafter"/>
</dbReference>
<proteinExistence type="predicted"/>
<dbReference type="GO" id="GO:0005737">
    <property type="term" value="C:cytoplasm"/>
    <property type="evidence" value="ECO:0007669"/>
    <property type="project" value="TreeGrafter"/>
</dbReference>
<dbReference type="SUPFAM" id="SSF55753">
    <property type="entry name" value="Actin depolymerizing proteins"/>
    <property type="match status" value="1"/>
</dbReference>
<dbReference type="GO" id="GO:0015629">
    <property type="term" value="C:actin cytoskeleton"/>
    <property type="evidence" value="ECO:0007669"/>
    <property type="project" value="TreeGrafter"/>
</dbReference>
<sequence length="362" mass="42403">MEYAENLKTTRAKNWALIRKLNEGLNDCLFRYKFPDWKSLSPKVETPQWKASPLLISPPRKKIASPGIEESYKDDNELAKNLADYFAYKCHPSENVMILEETELRSSDKNVFTEGLRYYKLVGEALEEIDELYEFFDQDCYVIEWKYRVERIGIRKLDGTPGRDHETGRQRVAFFYWLGRNTTKKEQGLCALALRNRDKNRHVHIRIEQGSEPPLLVSLFSGKFIISTAENVNTSGRRLYLVRGSSQDLCLAEELIDQPIELREQAAYITLHNKNVQIWRGALCSKDILNGARRIADHMARLKSFKVDVVQMDLMQSYTCLKPYKWTRAPRIFRIYETEGDEVQSVHWNKKANFTFQQDDLR</sequence>
<dbReference type="Proteomes" id="UP000887540">
    <property type="component" value="Unplaced"/>
</dbReference>
<dbReference type="InterPro" id="IPR007122">
    <property type="entry name" value="Villin/Gelsolin"/>
</dbReference>
<evidence type="ECO:0000313" key="1">
    <source>
        <dbReference type="Proteomes" id="UP000887540"/>
    </source>
</evidence>
<dbReference type="Gene3D" id="3.40.20.10">
    <property type="entry name" value="Severin"/>
    <property type="match status" value="1"/>
</dbReference>
<accession>A0A914CYC9</accession>